<dbReference type="HOGENOM" id="CLU_2327319_0_0_2"/>
<organism evidence="1 2">
    <name type="scientific">Methanothrix thermoacetophila (strain DSM 6194 / JCM 14653 / NBRC 101360 / PT)</name>
    <name type="common">Methanosaeta thermophila</name>
    <dbReference type="NCBI Taxonomy" id="349307"/>
    <lineage>
        <taxon>Archaea</taxon>
        <taxon>Methanobacteriati</taxon>
        <taxon>Methanobacteriota</taxon>
        <taxon>Stenosarchaea group</taxon>
        <taxon>Methanomicrobia</taxon>
        <taxon>Methanotrichales</taxon>
        <taxon>Methanotrichaceae</taxon>
        <taxon>Methanothrix</taxon>
    </lineage>
</organism>
<protein>
    <submittedName>
        <fullName evidence="1">Uncharacterized protein</fullName>
    </submittedName>
</protein>
<gene>
    <name evidence="1" type="ordered locus">Mthe_0209</name>
</gene>
<dbReference type="OrthoDB" id="145265at2157"/>
<evidence type="ECO:0000313" key="2">
    <source>
        <dbReference type="Proteomes" id="UP000000674"/>
    </source>
</evidence>
<dbReference type="GeneID" id="4462990"/>
<reference evidence="1 2" key="1">
    <citation type="submission" date="2006-10" db="EMBL/GenBank/DDBJ databases">
        <title>Complete sequence of Methanosaeta thermophila PT.</title>
        <authorList>
            <consortium name="US DOE Joint Genome Institute"/>
            <person name="Copeland A."/>
            <person name="Lucas S."/>
            <person name="Lapidus A."/>
            <person name="Barry K."/>
            <person name="Detter J.C."/>
            <person name="Glavina del Rio T."/>
            <person name="Hammon N."/>
            <person name="Israni S."/>
            <person name="Pitluck S."/>
            <person name="Chain P."/>
            <person name="Malfatti S."/>
            <person name="Shin M."/>
            <person name="Vergez L."/>
            <person name="Schmutz J."/>
            <person name="Larimer F."/>
            <person name="Land M."/>
            <person name="Hauser L."/>
            <person name="Kyrpides N."/>
            <person name="Kim E."/>
            <person name="Smith K.S."/>
            <person name="Ingram-Smith C."/>
            <person name="Richardson P."/>
        </authorList>
    </citation>
    <scope>NUCLEOTIDE SEQUENCE [LARGE SCALE GENOMIC DNA]</scope>
    <source>
        <strain evidence="2">DSM 6194 / JCM 14653 / NBRC 101360 / PT</strain>
    </source>
</reference>
<accession>A0B5N3</accession>
<dbReference type="EMBL" id="CP000477">
    <property type="protein sequence ID" value="ABK14007.1"/>
    <property type="molecule type" value="Genomic_DNA"/>
</dbReference>
<keyword evidence="2" id="KW-1185">Reference proteome</keyword>
<proteinExistence type="predicted"/>
<dbReference type="KEGG" id="mtp:Mthe_0209"/>
<sequence>MELAYYYDMAGNAAMKKILDQDFFKRLGPIVRDARSVGFDKEGFLLYIKARDDLVEEARKLLADTPARLLEGDEAESVINAFREEQESAEAGMGTLFG</sequence>
<dbReference type="AlphaFoldDB" id="A0B5N3"/>
<dbReference type="STRING" id="349307.Mthe_0209"/>
<evidence type="ECO:0000313" key="1">
    <source>
        <dbReference type="EMBL" id="ABK14007.1"/>
    </source>
</evidence>
<dbReference type="Proteomes" id="UP000000674">
    <property type="component" value="Chromosome"/>
</dbReference>
<name>A0B5N3_METTP</name>
<dbReference type="RefSeq" id="WP_011695406.1">
    <property type="nucleotide sequence ID" value="NC_008553.1"/>
</dbReference>